<feature type="transmembrane region" description="Helical" evidence="1">
    <location>
        <begin position="168"/>
        <end position="190"/>
    </location>
</feature>
<organism evidence="2">
    <name type="scientific">Streptomyces pristinaespiralis</name>
    <dbReference type="NCBI Taxonomy" id="38300"/>
    <lineage>
        <taxon>Bacteria</taxon>
        <taxon>Bacillati</taxon>
        <taxon>Actinomycetota</taxon>
        <taxon>Actinomycetes</taxon>
        <taxon>Kitasatosporales</taxon>
        <taxon>Streptomycetaceae</taxon>
        <taxon>Streptomyces</taxon>
    </lineage>
</organism>
<proteinExistence type="predicted"/>
<gene>
    <name evidence="2" type="ORF">SPRI_1405</name>
</gene>
<dbReference type="OMA" id="RPWVVVE"/>
<dbReference type="RefSeq" id="WP_005309709.1">
    <property type="nucleotide sequence ID" value="NZ_CP011340.1"/>
</dbReference>
<dbReference type="OrthoDB" id="4061523at2"/>
<keyword evidence="1" id="KW-1133">Transmembrane helix</keyword>
<dbReference type="EMBL" id="CP011340">
    <property type="protein sequence ID" value="ALC19711.1"/>
    <property type="molecule type" value="Genomic_DNA"/>
</dbReference>
<dbReference type="PATRIC" id="fig|38300.4.peg.1497"/>
<keyword evidence="1" id="KW-0472">Membrane</keyword>
<feature type="transmembrane region" description="Helical" evidence="1">
    <location>
        <begin position="77"/>
        <end position="97"/>
    </location>
</feature>
<feature type="transmembrane region" description="Helical" evidence="1">
    <location>
        <begin position="109"/>
        <end position="129"/>
    </location>
</feature>
<dbReference type="AlphaFoldDB" id="A0A0M5ISX3"/>
<evidence type="ECO:0000313" key="2">
    <source>
        <dbReference type="EMBL" id="ALC19711.1"/>
    </source>
</evidence>
<accession>A0A0M5ISX3</accession>
<name>A0A0M5ISX3_STRPR</name>
<feature type="transmembrane region" description="Helical" evidence="1">
    <location>
        <begin position="141"/>
        <end position="162"/>
    </location>
</feature>
<sequence>MNKPKVVVRPPDSRGLREVTMGGETVGSAWSLRELRKVLRRLGHPEDVDVEDRSLIMWLGGDSGTWPARTGRRRWTVALMTTGLLGSMALLVAVGMPDAIGALTFAGRVTGFLFAFAGVVQGVAAVAALDYWGKRKLKFSGAVILLGAFIALVTNGLLLFMWLQEREYTPYVLTYLPLWCWSLWALQLLIREKAWRGVPYPKQFAAGVTATTLLATFNLAYSALYQPTSAPVLFDLSVKFGTPHMDAGRPLIHLPVTFRAQNSGKVPAYITSDGYGIYGVSAEYASDGSGLLEWRRRIDAKSDGSSVGRYIKDPIRETISAAPFYGPGKWLEPGERYTQERVIQVPTSAKYDVIEAYLTMTLMRKDRGRIDEEFSTPHHSWRPKEKQFFCSPLECDDHIIHRGRVRHNNNMINVTRQPRYVLSYYGWNGAGGEFRSYILSHKPREVLRFKKEAAEEDETERKRYGVALAETMTAIPFSQLLNAGGQDSTR</sequence>
<feature type="transmembrane region" description="Helical" evidence="1">
    <location>
        <begin position="202"/>
        <end position="224"/>
    </location>
</feature>
<evidence type="ECO:0000256" key="1">
    <source>
        <dbReference type="SAM" id="Phobius"/>
    </source>
</evidence>
<protein>
    <submittedName>
        <fullName evidence="2">Uncharacterized protein</fullName>
    </submittedName>
</protein>
<reference evidence="2 3" key="1">
    <citation type="submission" date="2015-08" db="EMBL/GenBank/DDBJ databases">
        <title>Genome sequence of the pristinamycin over-producing bacterium Streptomyces pristinaespiralis HCCB10218.</title>
        <authorList>
            <person name="Tian J."/>
            <person name="Yang J."/>
            <person name="Li L."/>
            <person name="Ruan L."/>
            <person name="Wei W."/>
            <person name="Zheng G."/>
            <person name="Wei Z."/>
            <person name="Yang S."/>
            <person name="Ge M."/>
            <person name="Jiang W."/>
            <person name="Lu Y."/>
        </authorList>
    </citation>
    <scope>NUCLEOTIDE SEQUENCE [LARGE SCALE GENOMIC DNA]</scope>
    <source>
        <strain evidence="2 3">HCCB 10218</strain>
    </source>
</reference>
<keyword evidence="1" id="KW-0812">Transmembrane</keyword>
<dbReference type="STRING" id="38300.SPRI_1405"/>
<dbReference type="KEGG" id="spri:SPRI_1405"/>
<evidence type="ECO:0000313" key="3">
    <source>
        <dbReference type="Proteomes" id="UP000060513"/>
    </source>
</evidence>
<dbReference type="Proteomes" id="UP000060513">
    <property type="component" value="Chromosome"/>
</dbReference>